<dbReference type="InterPro" id="IPR001375">
    <property type="entry name" value="Peptidase_S9_cat"/>
</dbReference>
<dbReference type="STRING" id="502025.Hoch_0129"/>
<dbReference type="InterPro" id="IPR002470">
    <property type="entry name" value="Peptidase_S9A"/>
</dbReference>
<evidence type="ECO:0000256" key="5">
    <source>
        <dbReference type="ARBA" id="ARBA00022801"/>
    </source>
</evidence>
<keyword evidence="11" id="KW-1185">Reference proteome</keyword>
<dbReference type="EMBL" id="CP001804">
    <property type="protein sequence ID" value="ACY12770.1"/>
    <property type="molecule type" value="Genomic_DNA"/>
</dbReference>
<protein>
    <recommendedName>
        <fullName evidence="3">prolyl oligopeptidase</fullName>
        <ecNumber evidence="3">3.4.21.26</ecNumber>
    </recommendedName>
</protein>
<keyword evidence="6" id="KW-0720">Serine protease</keyword>
<dbReference type="AlphaFoldDB" id="D0LGM4"/>
<feature type="region of interest" description="Disordered" evidence="7">
    <location>
        <begin position="1"/>
        <end position="22"/>
    </location>
</feature>
<dbReference type="GO" id="GO:0005829">
    <property type="term" value="C:cytosol"/>
    <property type="evidence" value="ECO:0007669"/>
    <property type="project" value="TreeGrafter"/>
</dbReference>
<evidence type="ECO:0000313" key="10">
    <source>
        <dbReference type="EMBL" id="ACY12770.1"/>
    </source>
</evidence>
<feature type="region of interest" description="Disordered" evidence="7">
    <location>
        <begin position="705"/>
        <end position="726"/>
    </location>
</feature>
<name>D0LGM4_HALO1</name>
<dbReference type="SUPFAM" id="SSF50993">
    <property type="entry name" value="Peptidase/esterase 'gauge' domain"/>
    <property type="match status" value="1"/>
</dbReference>
<organism evidence="10 11">
    <name type="scientific">Haliangium ochraceum (strain DSM 14365 / JCM 11303 / SMP-2)</name>
    <dbReference type="NCBI Taxonomy" id="502025"/>
    <lineage>
        <taxon>Bacteria</taxon>
        <taxon>Pseudomonadati</taxon>
        <taxon>Myxococcota</taxon>
        <taxon>Polyangia</taxon>
        <taxon>Haliangiales</taxon>
        <taxon>Kofleriaceae</taxon>
        <taxon>Haliangium</taxon>
    </lineage>
</organism>
<dbReference type="SUPFAM" id="SSF53474">
    <property type="entry name" value="alpha/beta-Hydrolases"/>
    <property type="match status" value="1"/>
</dbReference>
<dbReference type="Gene3D" id="2.130.10.120">
    <property type="entry name" value="Prolyl oligopeptidase, N-terminal domain"/>
    <property type="match status" value="1"/>
</dbReference>
<dbReference type="GO" id="GO:0004252">
    <property type="term" value="F:serine-type endopeptidase activity"/>
    <property type="evidence" value="ECO:0007669"/>
    <property type="project" value="UniProtKB-EC"/>
</dbReference>
<dbReference type="InterPro" id="IPR023302">
    <property type="entry name" value="Pept_S9A_N"/>
</dbReference>
<dbReference type="FunFam" id="3.40.50.1820:FF:000005">
    <property type="entry name" value="Prolyl endopeptidase"/>
    <property type="match status" value="1"/>
</dbReference>
<proteinExistence type="inferred from homology"/>
<dbReference type="GO" id="GO:0070012">
    <property type="term" value="F:oligopeptidase activity"/>
    <property type="evidence" value="ECO:0007669"/>
    <property type="project" value="TreeGrafter"/>
</dbReference>
<evidence type="ECO:0000256" key="7">
    <source>
        <dbReference type="SAM" id="MobiDB-lite"/>
    </source>
</evidence>
<dbReference type="KEGG" id="hoh:Hoch_0129"/>
<keyword evidence="5 10" id="KW-0378">Hydrolase</keyword>
<evidence type="ECO:0000256" key="4">
    <source>
        <dbReference type="ARBA" id="ARBA00022670"/>
    </source>
</evidence>
<reference evidence="10 11" key="1">
    <citation type="journal article" date="2010" name="Stand. Genomic Sci.">
        <title>Complete genome sequence of Haliangium ochraceum type strain (SMP-2).</title>
        <authorList>
            <consortium name="US DOE Joint Genome Institute (JGI-PGF)"/>
            <person name="Ivanova N."/>
            <person name="Daum C."/>
            <person name="Lang E."/>
            <person name="Abt B."/>
            <person name="Kopitz M."/>
            <person name="Saunders E."/>
            <person name="Lapidus A."/>
            <person name="Lucas S."/>
            <person name="Glavina Del Rio T."/>
            <person name="Nolan M."/>
            <person name="Tice H."/>
            <person name="Copeland A."/>
            <person name="Cheng J.F."/>
            <person name="Chen F."/>
            <person name="Bruce D."/>
            <person name="Goodwin L."/>
            <person name="Pitluck S."/>
            <person name="Mavromatis K."/>
            <person name="Pati A."/>
            <person name="Mikhailova N."/>
            <person name="Chen A."/>
            <person name="Palaniappan K."/>
            <person name="Land M."/>
            <person name="Hauser L."/>
            <person name="Chang Y.J."/>
            <person name="Jeffries C.D."/>
            <person name="Detter J.C."/>
            <person name="Brettin T."/>
            <person name="Rohde M."/>
            <person name="Goker M."/>
            <person name="Bristow J."/>
            <person name="Markowitz V."/>
            <person name="Eisen J.A."/>
            <person name="Hugenholtz P."/>
            <person name="Kyrpides N.C."/>
            <person name="Klenk H.P."/>
        </authorList>
    </citation>
    <scope>NUCLEOTIDE SEQUENCE [LARGE SCALE GENOMIC DNA]</scope>
    <source>
        <strain evidence="11">DSM 14365 / CIP 107738 / JCM 11303 / AJ 13395 / SMP-2</strain>
    </source>
</reference>
<dbReference type="InterPro" id="IPR029058">
    <property type="entry name" value="AB_hydrolase_fold"/>
</dbReference>
<keyword evidence="4" id="KW-0645">Protease</keyword>
<dbReference type="MEROPS" id="S09.076"/>
<dbReference type="Proteomes" id="UP000001880">
    <property type="component" value="Chromosome"/>
</dbReference>
<sequence length="726" mass="80528">MTVPPSPSERAFPPEQHATQDEEVELVYPETRREDTRETIHGVEVADPYRWLENADDRMVASWMLAQDGLARSYLEALPARDGLAARLRELNYYDAISVPAKRGERYFFTRRHADKEKSILYWRQGQGQEQVLIDPNTLSDDGSTSLGGWFPNRDGTKLAYKLNPNNADAATMYVMDVASGETSTVDVIDGAKYASAAWKPDGSGFYYTRLPSDPDIPIADLPARAEIRYHELGSDPAGDELVYPATGDPGTFLSVSLSRDGRYLMVSVQHGWNSSDVYFKDLRRGRDAGFEPLVTGEKAHFSVRAWRGDFYVLTNHEAPRYRIFKVDPRRPRMSRWREIVPESEAVIDSFNIVGNRLVVTYLSNAYSRMEVRSLSGQRIREVTLPEVGSVSNMAGNEDADEAFYAFTSFTSPPQIYRTSVATGESELWFEFDLPVDTSQFTAEQVWYPSRDGTQISMFLIRRKDLSSDQAHPTILYGYGGFNVNLTPAFSTNIVAWVERGGIYAIPNLRGGGEYGEEWHKAGMRLNKQNTFDDFLAAADFLIETGWTSPQRLAIWGGSNGGLLVGAAMTQAPEKFAAVVCAVPLLDMLRYHLFGSGKTWIPEYGSADDAAEFSVLSGFSPYHRVVEGTAYPALLMLSADSDDRVDPMHARKFTAAVQWASSSDEPAIMRIEHNSGHGGADMVRQLVERNADSFAFVADELGMAAAPPPAPAETDLVSDGAEGAAQ</sequence>
<dbReference type="PROSITE" id="PS00708">
    <property type="entry name" value="PRO_ENDOPEP_SER"/>
    <property type="match status" value="1"/>
</dbReference>
<dbReference type="Pfam" id="PF02897">
    <property type="entry name" value="Peptidase_S9_N"/>
    <property type="match status" value="1"/>
</dbReference>
<dbReference type="eggNOG" id="COG1505">
    <property type="taxonomic scope" value="Bacteria"/>
</dbReference>
<dbReference type="RefSeq" id="WP_012825397.1">
    <property type="nucleotide sequence ID" value="NC_013440.1"/>
</dbReference>
<dbReference type="InterPro" id="IPR002471">
    <property type="entry name" value="Pept_S9_AS"/>
</dbReference>
<dbReference type="EC" id="3.4.21.26" evidence="3"/>
<accession>D0LGM4</accession>
<evidence type="ECO:0000256" key="2">
    <source>
        <dbReference type="ARBA" id="ARBA00005228"/>
    </source>
</evidence>
<evidence type="ECO:0000256" key="1">
    <source>
        <dbReference type="ARBA" id="ARBA00001070"/>
    </source>
</evidence>
<comment type="catalytic activity">
    <reaction evidence="1">
        <text>Hydrolysis of Pro-|-Xaa &gt;&gt; Ala-|-Xaa in oligopeptides.</text>
        <dbReference type="EC" id="3.4.21.26"/>
    </reaction>
</comment>
<gene>
    <name evidence="10" type="ordered locus">Hoch_0129</name>
</gene>
<dbReference type="Pfam" id="PF00326">
    <property type="entry name" value="Peptidase_S9"/>
    <property type="match status" value="1"/>
</dbReference>
<dbReference type="PRINTS" id="PR00862">
    <property type="entry name" value="PROLIGOPTASE"/>
</dbReference>
<dbReference type="HOGENOM" id="CLU_011290_1_1_7"/>
<dbReference type="Gene3D" id="3.40.50.1820">
    <property type="entry name" value="alpha/beta hydrolase"/>
    <property type="match status" value="1"/>
</dbReference>
<evidence type="ECO:0000259" key="9">
    <source>
        <dbReference type="Pfam" id="PF02897"/>
    </source>
</evidence>
<dbReference type="InterPro" id="IPR051167">
    <property type="entry name" value="Prolyl_oligopep/macrocyclase"/>
</dbReference>
<evidence type="ECO:0000256" key="3">
    <source>
        <dbReference type="ARBA" id="ARBA00011897"/>
    </source>
</evidence>
<dbReference type="PANTHER" id="PTHR42881">
    <property type="entry name" value="PROLYL ENDOPEPTIDASE"/>
    <property type="match status" value="1"/>
</dbReference>
<feature type="domain" description="Peptidase S9A N-terminal" evidence="9">
    <location>
        <begin position="29"/>
        <end position="429"/>
    </location>
</feature>
<evidence type="ECO:0000259" key="8">
    <source>
        <dbReference type="Pfam" id="PF00326"/>
    </source>
</evidence>
<comment type="similarity">
    <text evidence="2">Belongs to the peptidase S9A family.</text>
</comment>
<dbReference type="PANTHER" id="PTHR42881:SF2">
    <property type="entry name" value="PROLYL ENDOPEPTIDASE"/>
    <property type="match status" value="1"/>
</dbReference>
<dbReference type="GO" id="GO:0006508">
    <property type="term" value="P:proteolysis"/>
    <property type="evidence" value="ECO:0007669"/>
    <property type="project" value="UniProtKB-KW"/>
</dbReference>
<evidence type="ECO:0000313" key="11">
    <source>
        <dbReference type="Proteomes" id="UP000001880"/>
    </source>
</evidence>
<evidence type="ECO:0000256" key="6">
    <source>
        <dbReference type="ARBA" id="ARBA00022825"/>
    </source>
</evidence>
<feature type="domain" description="Peptidase S9 prolyl oligopeptidase catalytic" evidence="8">
    <location>
        <begin position="489"/>
        <end position="702"/>
    </location>
</feature>